<proteinExistence type="predicted"/>
<gene>
    <name evidence="1" type="ORF">ACFQ5G_44525</name>
</gene>
<protein>
    <submittedName>
        <fullName evidence="1">Uncharacterized protein</fullName>
    </submittedName>
</protein>
<evidence type="ECO:0000313" key="1">
    <source>
        <dbReference type="EMBL" id="MFD1372435.1"/>
    </source>
</evidence>
<evidence type="ECO:0000313" key="2">
    <source>
        <dbReference type="Proteomes" id="UP001597183"/>
    </source>
</evidence>
<name>A0ABW4AQH0_9ACTN</name>
<accession>A0ABW4AQH0</accession>
<dbReference type="RefSeq" id="WP_317796134.1">
    <property type="nucleotide sequence ID" value="NZ_AP028461.1"/>
</dbReference>
<comment type="caution">
    <text evidence="1">The sequence shown here is derived from an EMBL/GenBank/DDBJ whole genome shotgun (WGS) entry which is preliminary data.</text>
</comment>
<reference evidence="2" key="1">
    <citation type="journal article" date="2019" name="Int. J. Syst. Evol. Microbiol.">
        <title>The Global Catalogue of Microorganisms (GCM) 10K type strain sequencing project: providing services to taxonomists for standard genome sequencing and annotation.</title>
        <authorList>
            <consortium name="The Broad Institute Genomics Platform"/>
            <consortium name="The Broad Institute Genome Sequencing Center for Infectious Disease"/>
            <person name="Wu L."/>
            <person name="Ma J."/>
        </authorList>
    </citation>
    <scope>NUCLEOTIDE SEQUENCE [LARGE SCALE GENOMIC DNA]</scope>
    <source>
        <strain evidence="2">CCM 7526</strain>
    </source>
</reference>
<dbReference type="EMBL" id="JBHTMK010000055">
    <property type="protein sequence ID" value="MFD1372435.1"/>
    <property type="molecule type" value="Genomic_DNA"/>
</dbReference>
<organism evidence="1 2">
    <name type="scientific">Actinoplanes sichuanensis</name>
    <dbReference type="NCBI Taxonomy" id="512349"/>
    <lineage>
        <taxon>Bacteria</taxon>
        <taxon>Bacillati</taxon>
        <taxon>Actinomycetota</taxon>
        <taxon>Actinomycetes</taxon>
        <taxon>Micromonosporales</taxon>
        <taxon>Micromonosporaceae</taxon>
        <taxon>Actinoplanes</taxon>
    </lineage>
</organism>
<dbReference type="Proteomes" id="UP001597183">
    <property type="component" value="Unassembled WGS sequence"/>
</dbReference>
<keyword evidence="2" id="KW-1185">Reference proteome</keyword>
<sequence length="58" mass="6520">MGDLVADLHAPDVHRNPRLKALQDLLSQLVRKLDDEKVLVHVDEDRQVVAPGWIARSA</sequence>